<dbReference type="PANTHER" id="PTHR42709:SF4">
    <property type="entry name" value="INNER MEMBRANE PROTEIN YQAA"/>
    <property type="match status" value="1"/>
</dbReference>
<name>A0A2T0VLE2_9GAMM</name>
<dbReference type="InterPro" id="IPR051311">
    <property type="entry name" value="DedA_domain"/>
</dbReference>
<dbReference type="PANTHER" id="PTHR42709">
    <property type="entry name" value="ALKALINE PHOSPHATASE LIKE PROTEIN"/>
    <property type="match status" value="1"/>
</dbReference>
<evidence type="ECO:0000313" key="2">
    <source>
        <dbReference type="EMBL" id="PRY71086.1"/>
    </source>
</evidence>
<dbReference type="Proteomes" id="UP000239896">
    <property type="component" value="Unassembled WGS sequence"/>
</dbReference>
<dbReference type="AlphaFoldDB" id="A0A2T0VLE2"/>
<accession>A0A2T0VLE2</accession>
<reference evidence="2 3" key="1">
    <citation type="submission" date="2018-03" db="EMBL/GenBank/DDBJ databases">
        <title>Comparative analysis of microorganisms from saline springs in Andes Mountain Range, Colombia.</title>
        <authorList>
            <person name="Rubin E."/>
        </authorList>
    </citation>
    <scope>NUCLEOTIDE SEQUENCE [LARGE SCALE GENOMIC DNA]</scope>
    <source>
        <strain evidence="2 3">USBA 854</strain>
    </source>
</reference>
<feature type="transmembrane region" description="Helical" evidence="1">
    <location>
        <begin position="110"/>
        <end position="134"/>
    </location>
</feature>
<dbReference type="EMBL" id="PVTM01000009">
    <property type="protein sequence ID" value="PRY71086.1"/>
    <property type="molecule type" value="Genomic_DNA"/>
</dbReference>
<evidence type="ECO:0000313" key="3">
    <source>
        <dbReference type="Proteomes" id="UP000239896"/>
    </source>
</evidence>
<keyword evidence="1" id="KW-0472">Membrane</keyword>
<dbReference type="RefSeq" id="WP_106231054.1">
    <property type="nucleotide sequence ID" value="NZ_PVTM01000009.1"/>
</dbReference>
<organism evidence="2 3">
    <name type="scientific">Halomonas ventosae</name>
    <dbReference type="NCBI Taxonomy" id="229007"/>
    <lineage>
        <taxon>Bacteria</taxon>
        <taxon>Pseudomonadati</taxon>
        <taxon>Pseudomonadota</taxon>
        <taxon>Gammaproteobacteria</taxon>
        <taxon>Oceanospirillales</taxon>
        <taxon>Halomonadaceae</taxon>
        <taxon>Halomonas</taxon>
    </lineage>
</organism>
<keyword evidence="1" id="KW-0812">Transmembrane</keyword>
<evidence type="ECO:0000256" key="1">
    <source>
        <dbReference type="SAM" id="Phobius"/>
    </source>
</evidence>
<gene>
    <name evidence="2" type="ORF">BCL64_10925</name>
</gene>
<proteinExistence type="predicted"/>
<keyword evidence="3" id="KW-1185">Reference proteome</keyword>
<protein>
    <submittedName>
        <fullName evidence="2">Membrane protein YqaA with SNARE-associated domain</fullName>
    </submittedName>
</protein>
<comment type="caution">
    <text evidence="2">The sequence shown here is derived from an EMBL/GenBank/DDBJ whole genome shotgun (WGS) entry which is preliminary data.</text>
</comment>
<feature type="transmembrane region" description="Helical" evidence="1">
    <location>
        <begin position="33"/>
        <end position="59"/>
    </location>
</feature>
<feature type="transmembrane region" description="Helical" evidence="1">
    <location>
        <begin position="80"/>
        <end position="98"/>
    </location>
</feature>
<keyword evidence="1" id="KW-1133">Transmembrane helix</keyword>
<sequence>MLTLFLVALASATLLPGGSEVWLARLWCSGEPALLLWAVASAGNTLGSLVNVGLGRYARHFQDHRWFPVSRQGLERAERWYLRFGEWSLLACWAPVVGDPLTVLAGVLRLPWWRAILLITLAKAARYALVLWLAEAWLVTLCR</sequence>